<dbReference type="EMBL" id="CP054493">
    <property type="protein sequence ID" value="QOY55704.1"/>
    <property type="molecule type" value="Genomic_DNA"/>
</dbReference>
<dbReference type="RefSeq" id="WP_194367742.1">
    <property type="nucleotide sequence ID" value="NZ_CP054493.1"/>
</dbReference>
<evidence type="ECO:0000313" key="2">
    <source>
        <dbReference type="Proteomes" id="UP000593836"/>
    </source>
</evidence>
<name>A0A7S7M277_9BACT</name>
<protein>
    <submittedName>
        <fullName evidence="1">DUF2971 domain-containing protein</fullName>
    </submittedName>
</protein>
<dbReference type="KEGG" id="smas:HUE87_05625"/>
<accession>A0A7S7M277</accession>
<keyword evidence="2" id="KW-1185">Reference proteome</keyword>
<proteinExistence type="predicted"/>
<gene>
    <name evidence="1" type="ORF">HUE87_05625</name>
</gene>
<evidence type="ECO:0000313" key="1">
    <source>
        <dbReference type="EMBL" id="QOY55704.1"/>
    </source>
</evidence>
<dbReference type="Pfam" id="PF11185">
    <property type="entry name" value="DUF2971"/>
    <property type="match status" value="1"/>
</dbReference>
<reference evidence="1 2" key="1">
    <citation type="submission" date="2020-05" db="EMBL/GenBank/DDBJ databases">
        <title>Sulfurimonas marisnigri, sp. nov., and Sulfurimonas baltica, sp. nov., manganese oxide reducing chemolithoautotrophs of the class Epsilonproteobacteria isolated from the pelagic redoxclines of the Black and Baltic Seas and emended description of the genus Sulfurimonas.</title>
        <authorList>
            <person name="Henkel J.V."/>
            <person name="Laudan C."/>
            <person name="Werner J."/>
            <person name="Neu T."/>
            <person name="Plewe S."/>
            <person name="Sproer C."/>
            <person name="Bunk B."/>
            <person name="Schulz-Vogt H.N."/>
        </authorList>
    </citation>
    <scope>NUCLEOTIDE SEQUENCE [LARGE SCALE GENOMIC DNA]</scope>
    <source>
        <strain evidence="1 2">SoZ1</strain>
    </source>
</reference>
<dbReference type="Proteomes" id="UP000593836">
    <property type="component" value="Chromosome"/>
</dbReference>
<dbReference type="InterPro" id="IPR021352">
    <property type="entry name" value="DUF2971"/>
</dbReference>
<dbReference type="AlphaFoldDB" id="A0A7S7M277"/>
<sequence length="386" mass="46550">MKDNIPEINSYFGFNKCKEHKNIYISDQLPCPHPNCKHGLQSETFIDNGIPYSNKIIYIRKSWKGFNGENKYIWIREDELIIYISNIIYDEVFQIIKGKSSDSIYHYTTLDTLNKILESNELWLTEWKCTNDKVEIKHGLKITDEFNRDRLKIEDNLKTNNYFISSFSYEINNVTLFDRYADKAQGVAIEFDTKFDCIPRENFWYRNAEFMKLMPVIYEEDIQRKIIQYAFSIYENTKEWLAESKEHYNFDGKVVSKKERKKMLEKFFITTIEEIISFFKHPSFKDEREIRWLYRFDSDFIKEHKFNLKMKKLNDKSYYTSTDAHDMSYQNYYNLDEKSKINLPIKSIILGSKVENQKKVISELNERCKMFGFQNIEIRVSEIPYR</sequence>
<organism evidence="1 2">
    <name type="scientific">Candidatus Sulfurimonas marisnigri</name>
    <dbReference type="NCBI Taxonomy" id="2740405"/>
    <lineage>
        <taxon>Bacteria</taxon>
        <taxon>Pseudomonadati</taxon>
        <taxon>Campylobacterota</taxon>
        <taxon>Epsilonproteobacteria</taxon>
        <taxon>Campylobacterales</taxon>
        <taxon>Sulfurimonadaceae</taxon>
        <taxon>Sulfurimonas</taxon>
    </lineage>
</organism>